<dbReference type="Proteomes" id="UP001180081">
    <property type="component" value="Unassembled WGS sequence"/>
</dbReference>
<accession>A0ABT8B8Z3</accession>
<protein>
    <submittedName>
        <fullName evidence="1">DUF1320 family protein</fullName>
    </submittedName>
</protein>
<keyword evidence="2" id="KW-1185">Reference proteome</keyword>
<dbReference type="EMBL" id="JAUFPU010000018">
    <property type="protein sequence ID" value="MDN3578709.1"/>
    <property type="molecule type" value="Genomic_DNA"/>
</dbReference>
<proteinExistence type="predicted"/>
<organism evidence="1 2">
    <name type="scientific">Chitinimonas viridis</name>
    <dbReference type="NCBI Taxonomy" id="664880"/>
    <lineage>
        <taxon>Bacteria</taxon>
        <taxon>Pseudomonadati</taxon>
        <taxon>Pseudomonadota</taxon>
        <taxon>Betaproteobacteria</taxon>
        <taxon>Neisseriales</taxon>
        <taxon>Chitinibacteraceae</taxon>
        <taxon>Chitinimonas</taxon>
    </lineage>
</organism>
<reference evidence="1" key="2">
    <citation type="submission" date="2023-06" db="EMBL/GenBank/DDBJ databases">
        <authorList>
            <person name="Lucena T."/>
            <person name="Sun Q."/>
        </authorList>
    </citation>
    <scope>NUCLEOTIDE SEQUENCE</scope>
    <source>
        <strain evidence="1">CECT 7703</strain>
    </source>
</reference>
<comment type="caution">
    <text evidence="1">The sequence shown here is derived from an EMBL/GenBank/DDBJ whole genome shotgun (WGS) entry which is preliminary data.</text>
</comment>
<name>A0ABT8B8Z3_9NEIS</name>
<dbReference type="InterPro" id="IPR009752">
    <property type="entry name" value="Phage_Mu_GpJ"/>
</dbReference>
<evidence type="ECO:0000313" key="1">
    <source>
        <dbReference type="EMBL" id="MDN3578709.1"/>
    </source>
</evidence>
<dbReference type="Pfam" id="PF07030">
    <property type="entry name" value="Phage_Mu_Gp36"/>
    <property type="match status" value="1"/>
</dbReference>
<dbReference type="RefSeq" id="WP_290334039.1">
    <property type="nucleotide sequence ID" value="NZ_JAUFPU010000018.1"/>
</dbReference>
<evidence type="ECO:0000313" key="2">
    <source>
        <dbReference type="Proteomes" id="UP001180081"/>
    </source>
</evidence>
<gene>
    <name evidence="1" type="ORF">QWZ03_18235</name>
</gene>
<sequence length="139" mass="14922">MYATQADMEVRFGVREVLALTDRDNQGEIDAHVLNQALEDASGEADAYLAGRYQVPLASAPRFLVGVVCDIARYRLCGAEANTTDDISERFRNAVDFLKLAANGKVQLGVLPSGGEVVVDNTVQMLGGGRVFGRDGGSW</sequence>
<reference evidence="1" key="1">
    <citation type="journal article" date="2014" name="Int. J. Syst. Evol. Microbiol.">
        <title>Complete genome of a new Firmicutes species belonging to the dominant human colonic microbiota ('Ruminococcus bicirculans') reveals two chromosomes and a selective capacity to utilize plant glucans.</title>
        <authorList>
            <consortium name="NISC Comparative Sequencing Program"/>
            <person name="Wegmann U."/>
            <person name="Louis P."/>
            <person name="Goesmann A."/>
            <person name="Henrissat B."/>
            <person name="Duncan S.H."/>
            <person name="Flint H.J."/>
        </authorList>
    </citation>
    <scope>NUCLEOTIDE SEQUENCE</scope>
    <source>
        <strain evidence="1">CECT 7703</strain>
    </source>
</reference>